<protein>
    <submittedName>
        <fullName evidence="1">Uncharacterized protein</fullName>
    </submittedName>
</protein>
<dbReference type="HOGENOM" id="CLU_116376_0_0_1"/>
<proteinExistence type="predicted"/>
<name>S8DH23_FOMSC</name>
<dbReference type="AlphaFoldDB" id="S8DH23"/>
<evidence type="ECO:0000313" key="1">
    <source>
        <dbReference type="EMBL" id="EPS92826.1"/>
    </source>
</evidence>
<reference evidence="1 2" key="1">
    <citation type="journal article" date="2012" name="Science">
        <title>The Paleozoic origin of enzymatic lignin decomposition reconstructed from 31 fungal genomes.</title>
        <authorList>
            <person name="Floudas D."/>
            <person name="Binder M."/>
            <person name="Riley R."/>
            <person name="Barry K."/>
            <person name="Blanchette R.A."/>
            <person name="Henrissat B."/>
            <person name="Martinez A.T."/>
            <person name="Otillar R."/>
            <person name="Spatafora J.W."/>
            <person name="Yadav J.S."/>
            <person name="Aerts A."/>
            <person name="Benoit I."/>
            <person name="Boyd A."/>
            <person name="Carlson A."/>
            <person name="Copeland A."/>
            <person name="Coutinho P.M."/>
            <person name="de Vries R.P."/>
            <person name="Ferreira P."/>
            <person name="Findley K."/>
            <person name="Foster B."/>
            <person name="Gaskell J."/>
            <person name="Glotzer D."/>
            <person name="Gorecki P."/>
            <person name="Heitman J."/>
            <person name="Hesse C."/>
            <person name="Hori C."/>
            <person name="Igarashi K."/>
            <person name="Jurgens J.A."/>
            <person name="Kallen N."/>
            <person name="Kersten P."/>
            <person name="Kohler A."/>
            <person name="Kuees U."/>
            <person name="Kumar T.K.A."/>
            <person name="Kuo A."/>
            <person name="LaButti K."/>
            <person name="Larrondo L.F."/>
            <person name="Lindquist E."/>
            <person name="Ling A."/>
            <person name="Lombard V."/>
            <person name="Lucas S."/>
            <person name="Lundell T."/>
            <person name="Martin R."/>
            <person name="McLaughlin D.J."/>
            <person name="Morgenstern I."/>
            <person name="Morin E."/>
            <person name="Murat C."/>
            <person name="Nagy L.G."/>
            <person name="Nolan M."/>
            <person name="Ohm R.A."/>
            <person name="Patyshakuliyeva A."/>
            <person name="Rokas A."/>
            <person name="Ruiz-Duenas F.J."/>
            <person name="Sabat G."/>
            <person name="Salamov A."/>
            <person name="Samejima M."/>
            <person name="Schmutz J."/>
            <person name="Slot J.C."/>
            <person name="St John F."/>
            <person name="Stenlid J."/>
            <person name="Sun H."/>
            <person name="Sun S."/>
            <person name="Syed K."/>
            <person name="Tsang A."/>
            <person name="Wiebenga A."/>
            <person name="Young D."/>
            <person name="Pisabarro A."/>
            <person name="Eastwood D.C."/>
            <person name="Martin F."/>
            <person name="Cullen D."/>
            <person name="Grigoriev I.V."/>
            <person name="Hibbett D.S."/>
        </authorList>
    </citation>
    <scope>NUCLEOTIDE SEQUENCE</scope>
    <source>
        <strain evidence="2">FP-58527</strain>
    </source>
</reference>
<organism evidence="1 2">
    <name type="scientific">Fomitopsis schrenkii</name>
    <name type="common">Brown rot fungus</name>
    <dbReference type="NCBI Taxonomy" id="2126942"/>
    <lineage>
        <taxon>Eukaryota</taxon>
        <taxon>Fungi</taxon>
        <taxon>Dikarya</taxon>
        <taxon>Basidiomycota</taxon>
        <taxon>Agaricomycotina</taxon>
        <taxon>Agaricomycetes</taxon>
        <taxon>Polyporales</taxon>
        <taxon>Fomitopsis</taxon>
    </lineage>
</organism>
<dbReference type="InParanoid" id="S8DH23"/>
<evidence type="ECO:0000313" key="2">
    <source>
        <dbReference type="Proteomes" id="UP000015241"/>
    </source>
</evidence>
<keyword evidence="2" id="KW-1185">Reference proteome</keyword>
<dbReference type="Proteomes" id="UP000015241">
    <property type="component" value="Unassembled WGS sequence"/>
</dbReference>
<dbReference type="STRING" id="743788.S8DH23"/>
<gene>
    <name evidence="1" type="ORF">FOMPIDRAFT_94781</name>
</gene>
<sequence length="161" mass="18357">MASIRAEFEVSRWKGWDIKTIGGLAEAFVVAGCDFMKFLRTAKECADYLKLEIRDIVQKQLAVLTGNEKVCINYSNFEHEFVVKHVIDVIGWTHERFINPSDMSTSLPPLQKLVAALKDGMCKFIRLSEHRTHQDAFNKRVAEGLVVSRKECEDKGILRGK</sequence>
<dbReference type="OrthoDB" id="2803164at2759"/>
<dbReference type="EMBL" id="KE504338">
    <property type="protein sequence ID" value="EPS92826.1"/>
    <property type="molecule type" value="Genomic_DNA"/>
</dbReference>
<accession>S8DH23</accession>